<evidence type="ECO:0000313" key="7">
    <source>
        <dbReference type="Proteomes" id="UP000268844"/>
    </source>
</evidence>
<keyword evidence="1" id="KW-0805">Transcription regulation</keyword>
<dbReference type="PRINTS" id="PR00455">
    <property type="entry name" value="HTHTETR"/>
</dbReference>
<dbReference type="GO" id="GO:0000976">
    <property type="term" value="F:transcription cis-regulatory region binding"/>
    <property type="evidence" value="ECO:0007669"/>
    <property type="project" value="TreeGrafter"/>
</dbReference>
<reference evidence="6 7" key="1">
    <citation type="submission" date="2018-12" db="EMBL/GenBank/DDBJ databases">
        <authorList>
            <person name="Criscuolo A."/>
        </authorList>
    </citation>
    <scope>NUCLEOTIDE SEQUENCE [LARGE SCALE GENOMIC DNA]</scope>
    <source>
        <strain evidence="6">ACIP1116281</strain>
    </source>
</reference>
<feature type="DNA-binding region" description="H-T-H motif" evidence="4">
    <location>
        <begin position="32"/>
        <end position="51"/>
    </location>
</feature>
<proteinExistence type="predicted"/>
<dbReference type="Pfam" id="PF21303">
    <property type="entry name" value="TetR_C_39"/>
    <property type="match status" value="1"/>
</dbReference>
<protein>
    <submittedName>
        <fullName evidence="6">Putative HTH-type transcriptional regulator YvdT</fullName>
    </submittedName>
</protein>
<keyword evidence="2 4" id="KW-0238">DNA-binding</keyword>
<evidence type="ECO:0000256" key="2">
    <source>
        <dbReference type="ARBA" id="ARBA00023125"/>
    </source>
</evidence>
<dbReference type="InterPro" id="IPR001647">
    <property type="entry name" value="HTH_TetR"/>
</dbReference>
<evidence type="ECO:0000256" key="1">
    <source>
        <dbReference type="ARBA" id="ARBA00023015"/>
    </source>
</evidence>
<dbReference type="RefSeq" id="WP_164550204.1">
    <property type="nucleotide sequence ID" value="NZ_JBHTMH010000001.1"/>
</dbReference>
<dbReference type="SUPFAM" id="SSF46689">
    <property type="entry name" value="Homeodomain-like"/>
    <property type="match status" value="1"/>
</dbReference>
<dbReference type="Proteomes" id="UP000268844">
    <property type="component" value="Unassembled WGS sequence"/>
</dbReference>
<dbReference type="Pfam" id="PF00440">
    <property type="entry name" value="TetR_N"/>
    <property type="match status" value="1"/>
</dbReference>
<evidence type="ECO:0000313" key="6">
    <source>
        <dbReference type="EMBL" id="VDS03340.1"/>
    </source>
</evidence>
<dbReference type="EMBL" id="UZWD01000006">
    <property type="protein sequence ID" value="VDS03340.1"/>
    <property type="molecule type" value="Genomic_DNA"/>
</dbReference>
<gene>
    <name evidence="6" type="primary">yvdT</name>
    <name evidence="6" type="ORF">DEVEQU_00460</name>
</gene>
<evidence type="ECO:0000256" key="4">
    <source>
        <dbReference type="PROSITE-ProRule" id="PRU00335"/>
    </source>
</evidence>
<evidence type="ECO:0000259" key="5">
    <source>
        <dbReference type="PROSITE" id="PS50977"/>
    </source>
</evidence>
<dbReference type="AlphaFoldDB" id="A0A3S4C9N7"/>
<dbReference type="PANTHER" id="PTHR30055:SF234">
    <property type="entry name" value="HTH-TYPE TRANSCRIPTIONAL REGULATOR BETI"/>
    <property type="match status" value="1"/>
</dbReference>
<feature type="domain" description="HTH tetR-type" evidence="5">
    <location>
        <begin position="9"/>
        <end position="69"/>
    </location>
</feature>
<name>A0A3S4C9N7_9HYPH</name>
<dbReference type="InterPro" id="IPR050109">
    <property type="entry name" value="HTH-type_TetR-like_transc_reg"/>
</dbReference>
<dbReference type="InterPro" id="IPR023772">
    <property type="entry name" value="DNA-bd_HTH_TetR-type_CS"/>
</dbReference>
<dbReference type="InterPro" id="IPR049149">
    <property type="entry name" value="TetR/AcrR_C"/>
</dbReference>
<sequence>MSPRRANPPERAGEILASAARLFREKGVRAVSVDEIVQGAGIAKGTFYLYFKTKDDLLARLAETVVEHMAVAAAAAGQQQGKSLDRFAAAVLAMQQVDRGETYLVEALNHPENTALHDLVNMALVRRLAPVLAAIVDAGRAEGVFEVEDSRSTIEFLLAGQAALLGGGRFGWTAEEHAARLRATLFIIERALGTPKGALLTRLATLG</sequence>
<dbReference type="Gene3D" id="1.10.357.10">
    <property type="entry name" value="Tetracycline Repressor, domain 2"/>
    <property type="match status" value="1"/>
</dbReference>
<evidence type="ECO:0000256" key="3">
    <source>
        <dbReference type="ARBA" id="ARBA00023163"/>
    </source>
</evidence>
<accession>A0A3S4C9N7</accession>
<dbReference type="GO" id="GO:0003700">
    <property type="term" value="F:DNA-binding transcription factor activity"/>
    <property type="evidence" value="ECO:0007669"/>
    <property type="project" value="TreeGrafter"/>
</dbReference>
<dbReference type="PROSITE" id="PS50977">
    <property type="entry name" value="HTH_TETR_2"/>
    <property type="match status" value="1"/>
</dbReference>
<dbReference type="InterPro" id="IPR009057">
    <property type="entry name" value="Homeodomain-like_sf"/>
</dbReference>
<keyword evidence="7" id="KW-1185">Reference proteome</keyword>
<keyword evidence="3" id="KW-0804">Transcription</keyword>
<dbReference type="PROSITE" id="PS01081">
    <property type="entry name" value="HTH_TETR_1"/>
    <property type="match status" value="1"/>
</dbReference>
<dbReference type="PANTHER" id="PTHR30055">
    <property type="entry name" value="HTH-TYPE TRANSCRIPTIONAL REGULATOR RUTR"/>
    <property type="match status" value="1"/>
</dbReference>
<organism evidence="6 7">
    <name type="scientific">Devosia equisanguinis</name>
    <dbReference type="NCBI Taxonomy" id="2490941"/>
    <lineage>
        <taxon>Bacteria</taxon>
        <taxon>Pseudomonadati</taxon>
        <taxon>Pseudomonadota</taxon>
        <taxon>Alphaproteobacteria</taxon>
        <taxon>Hyphomicrobiales</taxon>
        <taxon>Devosiaceae</taxon>
        <taxon>Devosia</taxon>
    </lineage>
</organism>